<sequence>MPRDPLLKYTSVMPRYYIRPGFTDPHKYPPSPRPYRSDTRSVLCGGWGQGSSVTCAGGVSPRGDDRSSLSRIAGLLKHLAVSYVGWTRERSVKFDGASEVHFVEEWRRGATAAAMSRCAKTPPLPEWRAEAAFAMYSRAQCFAGHGTYLGPWADRLGRLLLWRPVFPWSRGPVFIRVGEFPLSLPICVQHWNLRKVAQQLPLEADRLTETVLSFFLRRLMNGVISDVGEEPESLTAGMAPPGGRSNVRPQRRNGEAE</sequence>
<proteinExistence type="predicted"/>
<organism evidence="1 2">
    <name type="scientific">Dallia pectoralis</name>
    <name type="common">Alaska blackfish</name>
    <dbReference type="NCBI Taxonomy" id="75939"/>
    <lineage>
        <taxon>Eukaryota</taxon>
        <taxon>Metazoa</taxon>
        <taxon>Chordata</taxon>
        <taxon>Craniata</taxon>
        <taxon>Vertebrata</taxon>
        <taxon>Euteleostomi</taxon>
        <taxon>Actinopterygii</taxon>
        <taxon>Neopterygii</taxon>
        <taxon>Teleostei</taxon>
        <taxon>Protacanthopterygii</taxon>
        <taxon>Esociformes</taxon>
        <taxon>Umbridae</taxon>
        <taxon>Dallia</taxon>
    </lineage>
</organism>
<gene>
    <name evidence="1" type="ORF">DPEC_G00344610</name>
</gene>
<name>A0ACC2F3C7_DALPE</name>
<keyword evidence="2" id="KW-1185">Reference proteome</keyword>
<dbReference type="Proteomes" id="UP001157502">
    <property type="component" value="Chromosome 35"/>
</dbReference>
<reference evidence="1" key="1">
    <citation type="submission" date="2021-05" db="EMBL/GenBank/DDBJ databases">
        <authorList>
            <person name="Pan Q."/>
            <person name="Jouanno E."/>
            <person name="Zahm M."/>
            <person name="Klopp C."/>
            <person name="Cabau C."/>
            <person name="Louis A."/>
            <person name="Berthelot C."/>
            <person name="Parey E."/>
            <person name="Roest Crollius H."/>
            <person name="Montfort J."/>
            <person name="Robinson-Rechavi M."/>
            <person name="Bouchez O."/>
            <person name="Lampietro C."/>
            <person name="Lopez Roques C."/>
            <person name="Donnadieu C."/>
            <person name="Postlethwait J."/>
            <person name="Bobe J."/>
            <person name="Dillon D."/>
            <person name="Chandos A."/>
            <person name="von Hippel F."/>
            <person name="Guiguen Y."/>
        </authorList>
    </citation>
    <scope>NUCLEOTIDE SEQUENCE</scope>
    <source>
        <strain evidence="1">YG-Jan2019</strain>
    </source>
</reference>
<evidence type="ECO:0000313" key="1">
    <source>
        <dbReference type="EMBL" id="KAJ7985836.1"/>
    </source>
</evidence>
<comment type="caution">
    <text evidence="1">The sequence shown here is derived from an EMBL/GenBank/DDBJ whole genome shotgun (WGS) entry which is preliminary data.</text>
</comment>
<accession>A0ACC2F3C7</accession>
<protein>
    <submittedName>
        <fullName evidence="1">Uncharacterized protein</fullName>
    </submittedName>
</protein>
<evidence type="ECO:0000313" key="2">
    <source>
        <dbReference type="Proteomes" id="UP001157502"/>
    </source>
</evidence>
<dbReference type="EMBL" id="CM055762">
    <property type="protein sequence ID" value="KAJ7985836.1"/>
    <property type="molecule type" value="Genomic_DNA"/>
</dbReference>